<evidence type="ECO:0000313" key="2">
    <source>
        <dbReference type="Proteomes" id="UP000198977"/>
    </source>
</evidence>
<protein>
    <submittedName>
        <fullName evidence="1">Uncharacterized protein</fullName>
    </submittedName>
</protein>
<dbReference type="EMBL" id="FOMW01000002">
    <property type="protein sequence ID" value="SFD67446.1"/>
    <property type="molecule type" value="Genomic_DNA"/>
</dbReference>
<organism evidence="1 2">
    <name type="scientific">Sulfitobacter brevis</name>
    <dbReference type="NCBI Taxonomy" id="74348"/>
    <lineage>
        <taxon>Bacteria</taxon>
        <taxon>Pseudomonadati</taxon>
        <taxon>Pseudomonadota</taxon>
        <taxon>Alphaproteobacteria</taxon>
        <taxon>Rhodobacterales</taxon>
        <taxon>Roseobacteraceae</taxon>
        <taxon>Sulfitobacter</taxon>
    </lineage>
</organism>
<dbReference type="OrthoDB" id="7725299at2"/>
<gene>
    <name evidence="1" type="ORF">SAMN04488523_10230</name>
</gene>
<sequence length="170" mass="18530">MDASQSLPELVSAAKANARTFEDRIVEASNLVAEQATTGTGGEELRSATQGLKDTAIDIFSVFEARMQHHFKRGPFSRKLRSLLAEAGEVELADRVYQYYLMTNVLKHGKGASYRELLDTPTTHFTIKTAEGGAEAAPVSGEDLIDVTAPGFFDGLADTILEAFNFLEKK</sequence>
<dbReference type="Proteomes" id="UP000198977">
    <property type="component" value="Unassembled WGS sequence"/>
</dbReference>
<reference evidence="1 2" key="1">
    <citation type="submission" date="2016-10" db="EMBL/GenBank/DDBJ databases">
        <authorList>
            <person name="de Groot N.N."/>
        </authorList>
    </citation>
    <scope>NUCLEOTIDE SEQUENCE [LARGE SCALE GENOMIC DNA]</scope>
    <source>
        <strain evidence="1 2">DSM 11443</strain>
    </source>
</reference>
<evidence type="ECO:0000313" key="1">
    <source>
        <dbReference type="EMBL" id="SFD67446.1"/>
    </source>
</evidence>
<dbReference type="AlphaFoldDB" id="A0A1I1U9B3"/>
<accession>A0A1I1U9B3</accession>
<name>A0A1I1U9B3_9RHOB</name>
<proteinExistence type="predicted"/>
<keyword evidence="2" id="KW-1185">Reference proteome</keyword>